<keyword evidence="1" id="KW-0805">Transcription regulation</keyword>
<dbReference type="InParanoid" id="A0A419PQE2"/>
<dbReference type="SUPFAM" id="SSF142897">
    <property type="entry name" value="TFB5-like"/>
    <property type="match status" value="1"/>
</dbReference>
<organism evidence="2 3">
    <name type="scientific">Clonorchis sinensis</name>
    <name type="common">Chinese liver fluke</name>
    <dbReference type="NCBI Taxonomy" id="79923"/>
    <lineage>
        <taxon>Eukaryota</taxon>
        <taxon>Metazoa</taxon>
        <taxon>Spiralia</taxon>
        <taxon>Lophotrochozoa</taxon>
        <taxon>Platyhelminthes</taxon>
        <taxon>Trematoda</taxon>
        <taxon>Digenea</taxon>
        <taxon>Opisthorchiida</taxon>
        <taxon>Opisthorchiata</taxon>
        <taxon>Opisthorchiidae</taxon>
        <taxon>Clonorchis</taxon>
    </lineage>
</organism>
<comment type="caution">
    <text evidence="2">The sequence shown here is derived from an EMBL/GenBank/DDBJ whole genome shotgun (WGS) entry which is preliminary data.</text>
</comment>
<dbReference type="InterPro" id="IPR009400">
    <property type="entry name" value="TFIIH_TTDA/Tfb5"/>
</dbReference>
<dbReference type="OrthoDB" id="354at2759"/>
<comment type="function">
    <text evidence="1">In NER, TFIIH acts by opening DNA around the lesion to allow the excision of the damaged oligonucleotide and its replacement by a new DNA fragment. In transcription, TFIIH has an essential role in transcription initiation. When the pre-initiation complex (PIC) has been established, TFIIH is required for promoter opening and promoter escape.</text>
</comment>
<dbReference type="STRING" id="79923.A0A419PQE2"/>
<dbReference type="AlphaFoldDB" id="A0A419PQE2"/>
<reference evidence="2 3" key="1">
    <citation type="journal article" date="2018" name="Biotechnol. Adv.">
        <title>Improved genomic resources and new bioinformatic workflow for the carcinogenic parasite Clonorchis sinensis: Biotechnological implications.</title>
        <authorList>
            <person name="Wang D."/>
            <person name="Korhonen P.K."/>
            <person name="Gasser R.B."/>
            <person name="Young N.D."/>
        </authorList>
    </citation>
    <scope>NUCLEOTIDE SEQUENCE [LARGE SCALE GENOMIC DNA]</scope>
    <source>
        <strain evidence="2">Cs-k2</strain>
    </source>
</reference>
<dbReference type="SMART" id="SM01395">
    <property type="entry name" value="Tbf5"/>
    <property type="match status" value="1"/>
</dbReference>
<dbReference type="GO" id="GO:0006367">
    <property type="term" value="P:transcription initiation at RNA polymerase II promoter"/>
    <property type="evidence" value="ECO:0007669"/>
    <property type="project" value="UniProtKB-UniRule"/>
</dbReference>
<dbReference type="InterPro" id="IPR035935">
    <property type="entry name" value="TFB5-like_sf"/>
</dbReference>
<dbReference type="GO" id="GO:0006289">
    <property type="term" value="P:nucleotide-excision repair"/>
    <property type="evidence" value="ECO:0007669"/>
    <property type="project" value="InterPro"/>
</dbReference>
<name>A0A419PQE2_CLOSI</name>
<evidence type="ECO:0000256" key="1">
    <source>
        <dbReference type="RuleBase" id="RU368032"/>
    </source>
</evidence>
<keyword evidence="1" id="KW-0227">DNA damage</keyword>
<comment type="similarity">
    <text evidence="1">Belongs to the TFB5 family.</text>
</comment>
<gene>
    <name evidence="2" type="ORF">CSKR_108960</name>
</gene>
<keyword evidence="1" id="KW-0234">DNA repair</keyword>
<keyword evidence="1" id="KW-0539">Nucleus</keyword>
<sequence>MQSLEPIGALSDAILHQISPPVAGCHVVQQSRTVLQMGSSESQGVDACAGNLCWSEIRNFHYITTTVHDPAMKHFLLHLAENLVLGKNFVHTDLDDYHLFIDPDILAPFRCLTAMPLEGSTIAGILPGCPSLNRGGSEAEEKPAGFAYSEVHQWQF</sequence>
<dbReference type="Pfam" id="PF06331">
    <property type="entry name" value="Tfb5"/>
    <property type="match status" value="1"/>
</dbReference>
<keyword evidence="1" id="KW-0804">Transcription</keyword>
<accession>A0A419PQE2</accession>
<proteinExistence type="inferred from homology"/>
<dbReference type="EMBL" id="NIRI02000042">
    <property type="protein sequence ID" value="KAG5450735.1"/>
    <property type="molecule type" value="Genomic_DNA"/>
</dbReference>
<dbReference type="Gene3D" id="3.30.70.1220">
    <property type="entry name" value="TFB5-like"/>
    <property type="match status" value="1"/>
</dbReference>
<comment type="subcellular location">
    <subcellularLocation>
        <location evidence="1">Nucleus</location>
    </subcellularLocation>
</comment>
<keyword evidence="3" id="KW-1185">Reference proteome</keyword>
<dbReference type="Proteomes" id="UP000286415">
    <property type="component" value="Unassembled WGS sequence"/>
</dbReference>
<reference evidence="2 3" key="2">
    <citation type="journal article" date="2021" name="Genomics">
        <title>High-quality reference genome for Clonorchis sinensis.</title>
        <authorList>
            <person name="Young N.D."/>
            <person name="Stroehlein A.J."/>
            <person name="Kinkar L."/>
            <person name="Wang T."/>
            <person name="Sohn W.M."/>
            <person name="Chang B.C.H."/>
            <person name="Kaur P."/>
            <person name="Weisz D."/>
            <person name="Dudchenko O."/>
            <person name="Aiden E.L."/>
            <person name="Korhonen P.K."/>
            <person name="Gasser R.B."/>
        </authorList>
    </citation>
    <scope>NUCLEOTIDE SEQUENCE [LARGE SCALE GENOMIC DNA]</scope>
    <source>
        <strain evidence="2">Cs-k2</strain>
    </source>
</reference>
<dbReference type="GO" id="GO:0000439">
    <property type="term" value="C:transcription factor TFIIH core complex"/>
    <property type="evidence" value="ECO:0007669"/>
    <property type="project" value="UniProtKB-UniRule"/>
</dbReference>
<comment type="subunit">
    <text evidence="1">Component of the 7-subunit TFIIH core complex.</text>
</comment>
<evidence type="ECO:0000313" key="2">
    <source>
        <dbReference type="EMBL" id="KAG5450735.1"/>
    </source>
</evidence>
<protein>
    <recommendedName>
        <fullName evidence="1">General transcription and DNA repair factor IIH subunit TFB5</fullName>
    </recommendedName>
</protein>
<evidence type="ECO:0000313" key="3">
    <source>
        <dbReference type="Proteomes" id="UP000286415"/>
    </source>
</evidence>